<dbReference type="PANTHER" id="PTHR43775:SF22">
    <property type="entry name" value="SYNTHASE, PUTATIVE (JCVI)-RELATED"/>
    <property type="match status" value="1"/>
</dbReference>
<dbReference type="Gene3D" id="3.30.70.3290">
    <property type="match status" value="1"/>
</dbReference>
<dbReference type="SMART" id="SM00827">
    <property type="entry name" value="PKS_AT"/>
    <property type="match status" value="1"/>
</dbReference>
<comment type="caution">
    <text evidence="6">The sequence shown here is derived from an EMBL/GenBank/DDBJ whole genome shotgun (WGS) entry which is preliminary data.</text>
</comment>
<feature type="domain" description="Malonyl-CoA:ACP transacylase (MAT)" evidence="5">
    <location>
        <begin position="1"/>
        <end position="162"/>
    </location>
</feature>
<dbReference type="InterPro" id="IPR016035">
    <property type="entry name" value="Acyl_Trfase/lysoPLipase"/>
</dbReference>
<evidence type="ECO:0000256" key="1">
    <source>
        <dbReference type="ARBA" id="ARBA00022450"/>
    </source>
</evidence>
<feature type="region of interest" description="Disordered" evidence="4">
    <location>
        <begin position="109"/>
        <end position="132"/>
    </location>
</feature>
<evidence type="ECO:0000256" key="2">
    <source>
        <dbReference type="ARBA" id="ARBA00022553"/>
    </source>
</evidence>
<dbReference type="RefSeq" id="XP_066715136.1">
    <property type="nucleotide sequence ID" value="XM_066859649.1"/>
</dbReference>
<name>A0ABR1USH0_9PEZI</name>
<gene>
    <name evidence="6" type="ORF">PG994_008240</name>
</gene>
<dbReference type="Proteomes" id="UP001480595">
    <property type="component" value="Unassembled WGS sequence"/>
</dbReference>
<evidence type="ECO:0000313" key="6">
    <source>
        <dbReference type="EMBL" id="KAK8061874.1"/>
    </source>
</evidence>
<accession>A0ABR1USH0</accession>
<keyword evidence="7" id="KW-1185">Reference proteome</keyword>
<sequence>MKTRLGDNTNIDVAVDASPWSCVIAGPKDSVTNLCKELAHENIQCRAVASDLPFHSRMLLDLVEPLKKCLEDQIFTKPPRIPLYSTSAPDPRSTEMRGVTYWTNNMVQPVLPETPSRPSPKTATGPLSKISSHPIASHSISETLELEALVDAVVMPTMLRNKSTMRCILTCVPKLHCFGFRLASTEQINRPWCPGVPRTAWSHEPYWRAVAKVPLGHTSTHTPASNNLLGTPTSLGGGRYCSIPNPTRRDE</sequence>
<dbReference type="Gene3D" id="3.40.366.10">
    <property type="entry name" value="Malonyl-Coenzyme A Acyl Carrier Protein, domain 2"/>
    <property type="match status" value="1"/>
</dbReference>
<dbReference type="Pfam" id="PF00698">
    <property type="entry name" value="Acyl_transf_1"/>
    <property type="match status" value="1"/>
</dbReference>
<evidence type="ECO:0000256" key="4">
    <source>
        <dbReference type="SAM" id="MobiDB-lite"/>
    </source>
</evidence>
<dbReference type="InterPro" id="IPR014043">
    <property type="entry name" value="Acyl_transferase_dom"/>
</dbReference>
<reference evidence="6 7" key="1">
    <citation type="submission" date="2023-01" db="EMBL/GenBank/DDBJ databases">
        <title>Analysis of 21 Apiospora genomes using comparative genomics revels a genus with tremendous synthesis potential of carbohydrate active enzymes and secondary metabolites.</title>
        <authorList>
            <person name="Sorensen T."/>
        </authorList>
    </citation>
    <scope>NUCLEOTIDE SEQUENCE [LARGE SCALE GENOMIC DNA]</scope>
    <source>
        <strain evidence="6 7">CBS 135458</strain>
    </source>
</reference>
<dbReference type="EMBL" id="JAQQWL010000008">
    <property type="protein sequence ID" value="KAK8061874.1"/>
    <property type="molecule type" value="Genomic_DNA"/>
</dbReference>
<evidence type="ECO:0000313" key="7">
    <source>
        <dbReference type="Proteomes" id="UP001480595"/>
    </source>
</evidence>
<dbReference type="GeneID" id="92092712"/>
<evidence type="ECO:0000259" key="5">
    <source>
        <dbReference type="SMART" id="SM00827"/>
    </source>
</evidence>
<dbReference type="PANTHER" id="PTHR43775">
    <property type="entry name" value="FATTY ACID SYNTHASE"/>
    <property type="match status" value="1"/>
</dbReference>
<keyword evidence="3" id="KW-0511">Multifunctional enzyme</keyword>
<dbReference type="SUPFAM" id="SSF52151">
    <property type="entry name" value="FabD/lysophospholipase-like"/>
    <property type="match status" value="1"/>
</dbReference>
<dbReference type="InterPro" id="IPR001227">
    <property type="entry name" value="Ac_transferase_dom_sf"/>
</dbReference>
<protein>
    <submittedName>
        <fullName evidence="6">Type I Iterative PKS</fullName>
    </submittedName>
</protein>
<proteinExistence type="predicted"/>
<keyword evidence="1" id="KW-0596">Phosphopantetheine</keyword>
<dbReference type="InterPro" id="IPR050091">
    <property type="entry name" value="PKS_NRPS_Biosynth_Enz"/>
</dbReference>
<evidence type="ECO:0000256" key="3">
    <source>
        <dbReference type="ARBA" id="ARBA00023268"/>
    </source>
</evidence>
<keyword evidence="2" id="KW-0597">Phosphoprotein</keyword>
<organism evidence="6 7">
    <name type="scientific">Apiospora phragmitis</name>
    <dbReference type="NCBI Taxonomy" id="2905665"/>
    <lineage>
        <taxon>Eukaryota</taxon>
        <taxon>Fungi</taxon>
        <taxon>Dikarya</taxon>
        <taxon>Ascomycota</taxon>
        <taxon>Pezizomycotina</taxon>
        <taxon>Sordariomycetes</taxon>
        <taxon>Xylariomycetidae</taxon>
        <taxon>Amphisphaeriales</taxon>
        <taxon>Apiosporaceae</taxon>
        <taxon>Apiospora</taxon>
    </lineage>
</organism>